<keyword evidence="3" id="KW-1185">Reference proteome</keyword>
<keyword evidence="1" id="KW-1133">Transmembrane helix</keyword>
<name>A0ABQ3HRB5_9ACTN</name>
<dbReference type="EMBL" id="BNAD01000010">
    <property type="protein sequence ID" value="GHE18420.1"/>
    <property type="molecule type" value="Genomic_DNA"/>
</dbReference>
<proteinExistence type="predicted"/>
<feature type="transmembrane region" description="Helical" evidence="1">
    <location>
        <begin position="589"/>
        <end position="610"/>
    </location>
</feature>
<reference evidence="3" key="1">
    <citation type="journal article" date="2019" name="Int. J. Syst. Evol. Microbiol.">
        <title>The Global Catalogue of Microorganisms (GCM) 10K type strain sequencing project: providing services to taxonomists for standard genome sequencing and annotation.</title>
        <authorList>
            <consortium name="The Broad Institute Genomics Platform"/>
            <consortium name="The Broad Institute Genome Sequencing Center for Infectious Disease"/>
            <person name="Wu L."/>
            <person name="Ma J."/>
        </authorList>
    </citation>
    <scope>NUCLEOTIDE SEQUENCE [LARGE SCALE GENOMIC DNA]</scope>
    <source>
        <strain evidence="3">CGMCC 1.12791</strain>
    </source>
</reference>
<evidence type="ECO:0000313" key="3">
    <source>
        <dbReference type="Proteomes" id="UP000597341"/>
    </source>
</evidence>
<feature type="transmembrane region" description="Helical" evidence="1">
    <location>
        <begin position="130"/>
        <end position="148"/>
    </location>
</feature>
<accession>A0ABQ3HRB5</accession>
<dbReference type="Proteomes" id="UP000597341">
    <property type="component" value="Unassembled WGS sequence"/>
</dbReference>
<feature type="transmembrane region" description="Helical" evidence="1">
    <location>
        <begin position="389"/>
        <end position="408"/>
    </location>
</feature>
<comment type="caution">
    <text evidence="2">The sequence shown here is derived from an EMBL/GenBank/DDBJ whole genome shotgun (WGS) entry which is preliminary data.</text>
</comment>
<organism evidence="2 3">
    <name type="scientific">Nocardioides flavus</name>
    <name type="common">ex Wang et al. 2016</name>
    <dbReference type="NCBI Taxonomy" id="2058780"/>
    <lineage>
        <taxon>Bacteria</taxon>
        <taxon>Bacillati</taxon>
        <taxon>Actinomycetota</taxon>
        <taxon>Actinomycetes</taxon>
        <taxon>Propionibacteriales</taxon>
        <taxon>Nocardioidaceae</taxon>
        <taxon>Nocardioides</taxon>
    </lineage>
</organism>
<feature type="transmembrane region" description="Helical" evidence="1">
    <location>
        <begin position="190"/>
        <end position="219"/>
    </location>
</feature>
<protein>
    <submittedName>
        <fullName evidence="2">Uncharacterized protein</fullName>
    </submittedName>
</protein>
<keyword evidence="1" id="KW-0472">Membrane</keyword>
<sequence length="624" mass="64193">MATATALPSKERRARALLVAVTRGILGCPLVRGRIGAAGLRAAPALWSAVLAVLVLGGALGPGYVLSYDMVWVPDLAVRGDFWGTGSSLPRAVPSDLVVALLDEVVPGMLLQKVALLGALVVAGAGAARLVPGTGLVGPLAAATLYVWNPFVAERLGIGHWPLLLTYASLPWIFLCARRLAAGERALPQLVLWVVLASLSPVGGIVAGVMVVAAVAASARGVRRPLLVATGAVLAVNAPWIVAGAVHGSATVSDPAAVALFAAQGEGVMPPWLAVLGLGGIWNAEVVPASRTTVVGLAALVLVLAVCVAGLTTWRRRTPRAERHALVAVAVVGLVVALAGRVAPDAVAWLVGHVPGAGLLRDGTRFVALVAPLQALLFGLGAARLAAAVPVRAVGLGVGTFLVLVPVMTMPDAARGVSGRLEAVDFPEEYATVRQAVERDRQAGHPGDVLLLPFTSYRQPGWNDGRRTLDPLGRYLPADYLASDTLVVSGEEIAGEDQRAARVGHHLATLEGPALEQALAGEGIGWVVLDREAAAALAAQEVDAPGYGGSVELGSAEVLHRGTLLTAWQLATPTGHVTPGPADTAPARALLALAWGLAALTLLTALYRSVGTRVTSRRQLRRSD</sequence>
<feature type="transmembrane region" description="Helical" evidence="1">
    <location>
        <begin position="363"/>
        <end position="382"/>
    </location>
</feature>
<feature type="transmembrane region" description="Helical" evidence="1">
    <location>
        <begin position="325"/>
        <end position="343"/>
    </location>
</feature>
<evidence type="ECO:0000256" key="1">
    <source>
        <dbReference type="SAM" id="Phobius"/>
    </source>
</evidence>
<gene>
    <name evidence="2" type="ORF">GCM10011376_30300</name>
</gene>
<keyword evidence="1" id="KW-0812">Transmembrane</keyword>
<feature type="transmembrane region" description="Helical" evidence="1">
    <location>
        <begin position="160"/>
        <end position="178"/>
    </location>
</feature>
<evidence type="ECO:0000313" key="2">
    <source>
        <dbReference type="EMBL" id="GHE18420.1"/>
    </source>
</evidence>
<feature type="transmembrane region" description="Helical" evidence="1">
    <location>
        <begin position="294"/>
        <end position="313"/>
    </location>
</feature>
<feature type="transmembrane region" description="Helical" evidence="1">
    <location>
        <begin position="225"/>
        <end position="246"/>
    </location>
</feature>
<feature type="transmembrane region" description="Helical" evidence="1">
    <location>
        <begin position="45"/>
        <end position="66"/>
    </location>
</feature>